<dbReference type="Proteomes" id="UP000675881">
    <property type="component" value="Chromosome 6"/>
</dbReference>
<dbReference type="OrthoDB" id="10059604at2759"/>
<dbReference type="AlphaFoldDB" id="A0A7R8D3H6"/>
<feature type="domain" description="Phospholipase A2-like central" evidence="4">
    <location>
        <begin position="88"/>
        <end position="190"/>
    </location>
</feature>
<dbReference type="EMBL" id="HG994585">
    <property type="protein sequence ID" value="CAF2984774.1"/>
    <property type="molecule type" value="Genomic_DNA"/>
</dbReference>
<dbReference type="SUPFAM" id="SSF48619">
    <property type="entry name" value="Phospholipase A2, PLA2"/>
    <property type="match status" value="1"/>
</dbReference>
<reference evidence="5" key="1">
    <citation type="submission" date="2021-02" db="EMBL/GenBank/DDBJ databases">
        <authorList>
            <person name="Bekaert M."/>
        </authorList>
    </citation>
    <scope>NUCLEOTIDE SEQUENCE</scope>
    <source>
        <strain evidence="5">IoA-00</strain>
    </source>
</reference>
<keyword evidence="5" id="KW-0378">Hydrolase</keyword>
<name>A0A7R8D3H6_LEPSM</name>
<dbReference type="Pfam" id="PF05826">
    <property type="entry name" value="Phospholip_A2_2"/>
    <property type="match status" value="1"/>
</dbReference>
<keyword evidence="3" id="KW-0443">Lipid metabolism</keyword>
<dbReference type="InterPro" id="IPR036444">
    <property type="entry name" value="PLipase_A2_dom_sf"/>
</dbReference>
<dbReference type="GO" id="GO:0016042">
    <property type="term" value="P:lipid catabolic process"/>
    <property type="evidence" value="ECO:0007669"/>
    <property type="project" value="UniProtKB-KW"/>
</dbReference>
<gene>
    <name evidence="5" type="ORF">LSAA_12357</name>
</gene>
<accession>A0A7R8D3H6</accession>
<dbReference type="PANTHER" id="PTHR12253">
    <property type="entry name" value="RH14732P"/>
    <property type="match status" value="1"/>
</dbReference>
<dbReference type="GO" id="GO:0004623">
    <property type="term" value="F:phospholipase A2 activity"/>
    <property type="evidence" value="ECO:0007669"/>
    <property type="project" value="UniProtKB-EC"/>
</dbReference>
<dbReference type="Gene3D" id="1.20.90.10">
    <property type="entry name" value="Phospholipase A2 domain"/>
    <property type="match status" value="1"/>
</dbReference>
<evidence type="ECO:0000259" key="4">
    <source>
        <dbReference type="Pfam" id="PF05826"/>
    </source>
</evidence>
<dbReference type="InterPro" id="IPR016090">
    <property type="entry name" value="PLA2-like_dom"/>
</dbReference>
<organism evidence="5 6">
    <name type="scientific">Lepeophtheirus salmonis</name>
    <name type="common">Salmon louse</name>
    <name type="synonym">Caligus salmonis</name>
    <dbReference type="NCBI Taxonomy" id="72036"/>
    <lineage>
        <taxon>Eukaryota</taxon>
        <taxon>Metazoa</taxon>
        <taxon>Ecdysozoa</taxon>
        <taxon>Arthropoda</taxon>
        <taxon>Crustacea</taxon>
        <taxon>Multicrustacea</taxon>
        <taxon>Hexanauplia</taxon>
        <taxon>Copepoda</taxon>
        <taxon>Siphonostomatoida</taxon>
        <taxon>Caligidae</taxon>
        <taxon>Lepeophtheirus</taxon>
    </lineage>
</organism>
<evidence type="ECO:0000256" key="1">
    <source>
        <dbReference type="ARBA" id="ARBA00001913"/>
    </source>
</evidence>
<evidence type="ECO:0000313" key="6">
    <source>
        <dbReference type="Proteomes" id="UP000675881"/>
    </source>
</evidence>
<evidence type="ECO:0000256" key="3">
    <source>
        <dbReference type="ARBA" id="ARBA00023098"/>
    </source>
</evidence>
<dbReference type="GO" id="GO:0006644">
    <property type="term" value="P:phospholipid metabolic process"/>
    <property type="evidence" value="ECO:0007669"/>
    <property type="project" value="InterPro"/>
</dbReference>
<protein>
    <submittedName>
        <fullName evidence="5">PLA2G</fullName>
        <ecNumber evidence="5">3.1.1.4</ecNumber>
    </submittedName>
</protein>
<comment type="cofactor">
    <cofactor evidence="1">
        <name>Ca(2+)</name>
        <dbReference type="ChEBI" id="CHEBI:29108"/>
    </cofactor>
</comment>
<keyword evidence="2" id="KW-0442">Lipid degradation</keyword>
<proteinExistence type="predicted"/>
<dbReference type="EC" id="3.1.1.4" evidence="5"/>
<sequence>MYHEETIAAFEKANNELAHCRLYRVNHRDDPNKDKILAKLKPKAISILEVNMQVILQTIITCSSIHEERKESFTAQSKSELSLWLGVISGTKWCGFKDIATDYEDLGSYERVDRCCRGYHYCPIKISSNHKKYGIINSYGRKIAHCDCDKMFFNCLKNIIKPSKNKSLKYKTEVVGILKFNVIEQKCLKDENNMQDGNERCAEIIEGVEVIDEEYLQYDEEQLLLNAQANLETKMPPFFFFPKDKKELVNMKLDSHDNAYGADPHLEDSAEEHFNLEQYQRPNNMESYCQDYLYNAVQPLESSPFGGYNVIYFWYKI</sequence>
<dbReference type="GO" id="GO:0050482">
    <property type="term" value="P:arachidonate secretion"/>
    <property type="evidence" value="ECO:0007669"/>
    <property type="project" value="InterPro"/>
</dbReference>
<keyword evidence="6" id="KW-1185">Reference proteome</keyword>
<evidence type="ECO:0000313" key="5">
    <source>
        <dbReference type="EMBL" id="CAF2984774.1"/>
    </source>
</evidence>
<evidence type="ECO:0000256" key="2">
    <source>
        <dbReference type="ARBA" id="ARBA00022963"/>
    </source>
</evidence>